<dbReference type="GO" id="GO:1990090">
    <property type="term" value="P:cellular response to nerve growth factor stimulus"/>
    <property type="evidence" value="ECO:0007669"/>
    <property type="project" value="TreeGrafter"/>
</dbReference>
<evidence type="ECO:0000313" key="3">
    <source>
        <dbReference type="EMBL" id="EKC18559.1"/>
    </source>
</evidence>
<dbReference type="PRINTS" id="PR00109">
    <property type="entry name" value="TYRKINASE"/>
</dbReference>
<dbReference type="FunFam" id="1.10.510.10:FF:000034">
    <property type="entry name" value="Tyrosine-protein kinase receptor"/>
    <property type="match status" value="1"/>
</dbReference>
<dbReference type="GO" id="GO:0005524">
    <property type="term" value="F:ATP binding"/>
    <property type="evidence" value="ECO:0007669"/>
    <property type="project" value="UniProtKB-UniRule"/>
</dbReference>
<dbReference type="GO" id="GO:0043121">
    <property type="term" value="F:neurotrophin binding"/>
    <property type="evidence" value="ECO:0007669"/>
    <property type="project" value="TreeGrafter"/>
</dbReference>
<dbReference type="GO" id="GO:0005886">
    <property type="term" value="C:plasma membrane"/>
    <property type="evidence" value="ECO:0007669"/>
    <property type="project" value="TreeGrafter"/>
</dbReference>
<dbReference type="HOGENOM" id="CLU_000288_7_32_1"/>
<reference evidence="3" key="1">
    <citation type="journal article" date="2012" name="Nature">
        <title>The oyster genome reveals stress adaptation and complexity of shell formation.</title>
        <authorList>
            <person name="Zhang G."/>
            <person name="Fang X."/>
            <person name="Guo X."/>
            <person name="Li L."/>
            <person name="Luo R."/>
            <person name="Xu F."/>
            <person name="Yang P."/>
            <person name="Zhang L."/>
            <person name="Wang X."/>
            <person name="Qi H."/>
            <person name="Xiong Z."/>
            <person name="Que H."/>
            <person name="Xie Y."/>
            <person name="Holland P.W."/>
            <person name="Paps J."/>
            <person name="Zhu Y."/>
            <person name="Wu F."/>
            <person name="Chen Y."/>
            <person name="Wang J."/>
            <person name="Peng C."/>
            <person name="Meng J."/>
            <person name="Yang L."/>
            <person name="Liu J."/>
            <person name="Wen B."/>
            <person name="Zhang N."/>
            <person name="Huang Z."/>
            <person name="Zhu Q."/>
            <person name="Feng Y."/>
            <person name="Mount A."/>
            <person name="Hedgecock D."/>
            <person name="Xu Z."/>
            <person name="Liu Y."/>
            <person name="Domazet-Loso T."/>
            <person name="Du Y."/>
            <person name="Sun X."/>
            <person name="Zhang S."/>
            <person name="Liu B."/>
            <person name="Cheng P."/>
            <person name="Jiang X."/>
            <person name="Li J."/>
            <person name="Fan D."/>
            <person name="Wang W."/>
            <person name="Fu W."/>
            <person name="Wang T."/>
            <person name="Wang B."/>
            <person name="Zhang J."/>
            <person name="Peng Z."/>
            <person name="Li Y."/>
            <person name="Li N."/>
            <person name="Wang J."/>
            <person name="Chen M."/>
            <person name="He Y."/>
            <person name="Tan F."/>
            <person name="Song X."/>
            <person name="Zheng Q."/>
            <person name="Huang R."/>
            <person name="Yang H."/>
            <person name="Du X."/>
            <person name="Chen L."/>
            <person name="Yang M."/>
            <person name="Gaffney P.M."/>
            <person name="Wang S."/>
            <person name="Luo L."/>
            <person name="She Z."/>
            <person name="Ming Y."/>
            <person name="Huang W."/>
            <person name="Zhang S."/>
            <person name="Huang B."/>
            <person name="Zhang Y."/>
            <person name="Qu T."/>
            <person name="Ni P."/>
            <person name="Miao G."/>
            <person name="Wang J."/>
            <person name="Wang Q."/>
            <person name="Steinberg C.E."/>
            <person name="Wang H."/>
            <person name="Li N."/>
            <person name="Qian L."/>
            <person name="Zhang G."/>
            <person name="Li Y."/>
            <person name="Yang H."/>
            <person name="Liu X."/>
            <person name="Wang J."/>
            <person name="Yin Y."/>
            <person name="Wang J."/>
        </authorList>
    </citation>
    <scope>NUCLEOTIDE SEQUENCE [LARGE SCALE GENOMIC DNA]</scope>
    <source>
        <strain evidence="3">05x7-T-G4-1.051#20</strain>
    </source>
</reference>
<organism evidence="3">
    <name type="scientific">Magallana gigas</name>
    <name type="common">Pacific oyster</name>
    <name type="synonym">Crassostrea gigas</name>
    <dbReference type="NCBI Taxonomy" id="29159"/>
    <lineage>
        <taxon>Eukaryota</taxon>
        <taxon>Metazoa</taxon>
        <taxon>Spiralia</taxon>
        <taxon>Lophotrochozoa</taxon>
        <taxon>Mollusca</taxon>
        <taxon>Bivalvia</taxon>
        <taxon>Autobranchia</taxon>
        <taxon>Pteriomorphia</taxon>
        <taxon>Ostreida</taxon>
        <taxon>Ostreoidea</taxon>
        <taxon>Ostreidae</taxon>
        <taxon>Magallana</taxon>
    </lineage>
</organism>
<dbReference type="AlphaFoldDB" id="K1PI99"/>
<dbReference type="GO" id="GO:0005030">
    <property type="term" value="F:neurotrophin receptor activity"/>
    <property type="evidence" value="ECO:0007669"/>
    <property type="project" value="TreeGrafter"/>
</dbReference>
<evidence type="ECO:0000256" key="2">
    <source>
        <dbReference type="ARBA" id="ARBA00051243"/>
    </source>
</evidence>
<dbReference type="Pfam" id="PF07714">
    <property type="entry name" value="PK_Tyr_Ser-Thr"/>
    <property type="match status" value="1"/>
</dbReference>
<dbReference type="GO" id="GO:0010976">
    <property type="term" value="P:positive regulation of neuron projection development"/>
    <property type="evidence" value="ECO:0007669"/>
    <property type="project" value="TreeGrafter"/>
</dbReference>
<dbReference type="PROSITE" id="PS50011">
    <property type="entry name" value="PROTEIN_KINASE_DOM"/>
    <property type="match status" value="1"/>
</dbReference>
<dbReference type="GO" id="GO:0051897">
    <property type="term" value="P:positive regulation of phosphatidylinositol 3-kinase/protein kinase B signal transduction"/>
    <property type="evidence" value="ECO:0007669"/>
    <property type="project" value="TreeGrafter"/>
</dbReference>
<dbReference type="Gene3D" id="1.10.510.10">
    <property type="entry name" value="Transferase(Phosphotransferase) domain 1"/>
    <property type="match status" value="1"/>
</dbReference>
<dbReference type="InterPro" id="IPR020635">
    <property type="entry name" value="Tyr_kinase_cat_dom"/>
</dbReference>
<name>K1PI99_MAGGI</name>
<gene>
    <name evidence="3" type="ORF">CGI_10011806</name>
</gene>
<keyword evidence="3" id="KW-0418">Kinase</keyword>
<protein>
    <submittedName>
        <fullName evidence="3">Tyrosine-protein kinase transmembrane receptor Ror</fullName>
    </submittedName>
</protein>
<dbReference type="GO" id="GO:0030424">
    <property type="term" value="C:axon"/>
    <property type="evidence" value="ECO:0007669"/>
    <property type="project" value="TreeGrafter"/>
</dbReference>
<keyword evidence="3" id="KW-0675">Receptor</keyword>
<dbReference type="SMART" id="SM00219">
    <property type="entry name" value="TyrKc"/>
    <property type="match status" value="1"/>
</dbReference>
<dbReference type="SUPFAM" id="SSF56112">
    <property type="entry name" value="Protein kinase-like (PK-like)"/>
    <property type="match status" value="1"/>
</dbReference>
<dbReference type="PROSITE" id="PS00107">
    <property type="entry name" value="PROTEIN_KINASE_ATP"/>
    <property type="match status" value="1"/>
</dbReference>
<dbReference type="GO" id="GO:0004714">
    <property type="term" value="F:transmembrane receptor protein tyrosine kinase activity"/>
    <property type="evidence" value="ECO:0007669"/>
    <property type="project" value="UniProtKB-EC"/>
</dbReference>
<dbReference type="InterPro" id="IPR011009">
    <property type="entry name" value="Kinase-like_dom_sf"/>
</dbReference>
<evidence type="ECO:0000256" key="1">
    <source>
        <dbReference type="ARBA" id="ARBA00004167"/>
    </source>
</evidence>
<dbReference type="InterPro" id="IPR000719">
    <property type="entry name" value="Prot_kinase_dom"/>
</dbReference>
<dbReference type="InParanoid" id="K1PI99"/>
<dbReference type="Gene3D" id="3.30.200.20">
    <property type="entry name" value="Phosphorylase Kinase, domain 1"/>
    <property type="match status" value="1"/>
</dbReference>
<keyword evidence="3" id="KW-0808">Transferase</keyword>
<accession>K1PI99</accession>
<dbReference type="InterPro" id="IPR008266">
    <property type="entry name" value="Tyr_kinase_AS"/>
</dbReference>
<dbReference type="InterPro" id="IPR050122">
    <property type="entry name" value="RTK"/>
</dbReference>
<sequence length="539" mass="61095">MTLNISTLVGAGPLPENDNVFFGQILPGLGSGEKHVSIVKLNLVPGDDTDDVHDPPPSSGNSDYGNFRKCFTTADCEVHNSSSRGIQEDVHCADHAGRGYKTCFCVSILKETDKDGSCETPATISSQKVRDSGFFVSVGNNVTTNSNRTQNNIVLSAEETQTLLQIFIPVSFIVTLLTILILVFARKTQLCQRKKKRKDVIIRNNEDIQLLDRMNFVNKNPTYFMTSQDKSEEKKISIKEIPYERVKIIETVGEGAFGHVYKGLYYTPDSPDATNVAIKILKEGVSNEVKEDFEREVEIMSNFSHDNILSLLGVITKDVGDSPYMIFEYMIHGDLAELLRRNDPVMRKNENDFKLQKNDLIDVALQIANGMKYLTSQHFVHRDLATRNCLVGDGLIVKISDFGMARDVYTHDYYKIGGSRMLPVRWMSPESVKYGCFTNESDIWAFGVVLWEIYSYGRQPYYGHSNEEVVRFLDEGILLQRPEECPYIVYHIMLSCWKTDPKDRHSFVRIYKHLTDFSKEILKSSSNCSINVSETHDVC</sequence>
<keyword evidence="3" id="KW-0472">Membrane</keyword>
<dbReference type="PANTHER" id="PTHR24416">
    <property type="entry name" value="TYROSINE-PROTEIN KINASE RECEPTOR"/>
    <property type="match status" value="1"/>
</dbReference>
<dbReference type="InterPro" id="IPR017441">
    <property type="entry name" value="Protein_kinase_ATP_BS"/>
</dbReference>
<keyword evidence="3" id="KW-0812">Transmembrane</keyword>
<dbReference type="InterPro" id="IPR001245">
    <property type="entry name" value="Ser-Thr/Tyr_kinase_cat_dom"/>
</dbReference>
<dbReference type="PANTHER" id="PTHR24416:SF619">
    <property type="entry name" value="TYROSINE-PROTEIN KINASE TRANSMEMBRANE RECEPTOR ROR-LIKE PROTEIN"/>
    <property type="match status" value="1"/>
</dbReference>
<dbReference type="GO" id="GO:0043235">
    <property type="term" value="C:receptor complex"/>
    <property type="evidence" value="ECO:0007669"/>
    <property type="project" value="TreeGrafter"/>
</dbReference>
<comment type="catalytic activity">
    <reaction evidence="2">
        <text>L-tyrosyl-[protein] + ATP = O-phospho-L-tyrosyl-[protein] + ADP + H(+)</text>
        <dbReference type="Rhea" id="RHEA:10596"/>
        <dbReference type="Rhea" id="RHEA-COMP:10136"/>
        <dbReference type="Rhea" id="RHEA-COMP:20101"/>
        <dbReference type="ChEBI" id="CHEBI:15378"/>
        <dbReference type="ChEBI" id="CHEBI:30616"/>
        <dbReference type="ChEBI" id="CHEBI:46858"/>
        <dbReference type="ChEBI" id="CHEBI:61978"/>
        <dbReference type="ChEBI" id="CHEBI:456216"/>
        <dbReference type="EC" id="2.7.10.1"/>
    </reaction>
</comment>
<dbReference type="PROSITE" id="PS00109">
    <property type="entry name" value="PROTEIN_KINASE_TYR"/>
    <property type="match status" value="1"/>
</dbReference>
<dbReference type="GO" id="GO:0007169">
    <property type="term" value="P:cell surface receptor protein tyrosine kinase signaling pathway"/>
    <property type="evidence" value="ECO:0007669"/>
    <property type="project" value="TreeGrafter"/>
</dbReference>
<proteinExistence type="predicted"/>
<dbReference type="EMBL" id="JH818840">
    <property type="protein sequence ID" value="EKC18559.1"/>
    <property type="molecule type" value="Genomic_DNA"/>
</dbReference>
<comment type="subcellular location">
    <subcellularLocation>
        <location evidence="1">Membrane</location>
        <topology evidence="1">Single-pass membrane protein</topology>
    </subcellularLocation>
</comment>